<sequence length="83" mass="9316">MKSFFRPGRPTPAKFATVFFFVLFIAVSLYNVADTIHGSRNRWAVGLACFNAFVVGWLLKTVSRDEDDAEDDDRAEAEDELPG</sequence>
<keyword evidence="4" id="KW-1185">Reference proteome</keyword>
<reference evidence="4" key="1">
    <citation type="journal article" date="2019" name="Int. J. Syst. Evol. Microbiol.">
        <title>The Global Catalogue of Microorganisms (GCM) 10K type strain sequencing project: providing services to taxonomists for standard genome sequencing and annotation.</title>
        <authorList>
            <consortium name="The Broad Institute Genomics Platform"/>
            <consortium name="The Broad Institute Genome Sequencing Center for Infectious Disease"/>
            <person name="Wu L."/>
            <person name="Ma J."/>
        </authorList>
    </citation>
    <scope>NUCLEOTIDE SEQUENCE [LARGE SCALE GENOMIC DNA]</scope>
    <source>
        <strain evidence="4">CGMCC 4.7237</strain>
    </source>
</reference>
<organism evidence="3 4">
    <name type="scientific">Streptomyces polygonati</name>
    <dbReference type="NCBI Taxonomy" id="1617087"/>
    <lineage>
        <taxon>Bacteria</taxon>
        <taxon>Bacillati</taxon>
        <taxon>Actinomycetota</taxon>
        <taxon>Actinomycetes</taxon>
        <taxon>Kitasatosporales</taxon>
        <taxon>Streptomycetaceae</taxon>
        <taxon>Streptomyces</taxon>
    </lineage>
</organism>
<name>A0ABV8HKS4_9ACTN</name>
<dbReference type="EMBL" id="JBHSBB010000005">
    <property type="protein sequence ID" value="MFC4030854.1"/>
    <property type="molecule type" value="Genomic_DNA"/>
</dbReference>
<evidence type="ECO:0000256" key="1">
    <source>
        <dbReference type="SAM" id="MobiDB-lite"/>
    </source>
</evidence>
<dbReference type="Proteomes" id="UP001595765">
    <property type="component" value="Unassembled WGS sequence"/>
</dbReference>
<dbReference type="RefSeq" id="WP_386426515.1">
    <property type="nucleotide sequence ID" value="NZ_JBHSBB010000005.1"/>
</dbReference>
<keyword evidence="2" id="KW-1133">Transmembrane helix</keyword>
<feature type="compositionally biased region" description="Acidic residues" evidence="1">
    <location>
        <begin position="65"/>
        <end position="83"/>
    </location>
</feature>
<evidence type="ECO:0000313" key="4">
    <source>
        <dbReference type="Proteomes" id="UP001595765"/>
    </source>
</evidence>
<evidence type="ECO:0000256" key="2">
    <source>
        <dbReference type="SAM" id="Phobius"/>
    </source>
</evidence>
<keyword evidence="2" id="KW-0472">Membrane</keyword>
<evidence type="ECO:0000313" key="3">
    <source>
        <dbReference type="EMBL" id="MFC4030854.1"/>
    </source>
</evidence>
<protein>
    <submittedName>
        <fullName evidence="3">Uncharacterized protein</fullName>
    </submittedName>
</protein>
<keyword evidence="2" id="KW-0812">Transmembrane</keyword>
<gene>
    <name evidence="3" type="ORF">ACFO3J_05145</name>
</gene>
<feature type="region of interest" description="Disordered" evidence="1">
    <location>
        <begin position="64"/>
        <end position="83"/>
    </location>
</feature>
<proteinExistence type="predicted"/>
<comment type="caution">
    <text evidence="3">The sequence shown here is derived from an EMBL/GenBank/DDBJ whole genome shotgun (WGS) entry which is preliminary data.</text>
</comment>
<accession>A0ABV8HKS4</accession>
<feature type="transmembrane region" description="Helical" evidence="2">
    <location>
        <begin position="12"/>
        <end position="30"/>
    </location>
</feature>